<dbReference type="SUPFAM" id="SSF89447">
    <property type="entry name" value="AbrB/MazE/MraZ-like"/>
    <property type="match status" value="1"/>
</dbReference>
<sequence>MRVRLGVGAVILETRTLGMKRGGMAGQPFIYNGQGFSLQRDKNRFVLPNVFRGTVRESSGKDVVYLTMHDRWPCLIGFGASRINEFGEELEKLQEVALRSGNTGFDGDKLASDMYSSYDVPFDGSGRFVLPEDLAALGGVSDQLYFRGNGKFFTAWAPEQLYAMDDGWRMAQTACRSLAAKELAKAKKK</sequence>
<dbReference type="EMBL" id="JANZXA010000007">
    <property type="protein sequence ID" value="MCT2400231.1"/>
    <property type="molecule type" value="Genomic_DNA"/>
</dbReference>
<keyword evidence="1" id="KW-0238">DNA-binding</keyword>
<evidence type="ECO:0000313" key="4">
    <source>
        <dbReference type="Proteomes" id="UP001165583"/>
    </source>
</evidence>
<feature type="domain" description="SpoVT-AbrB" evidence="2">
    <location>
        <begin position="117"/>
        <end position="160"/>
    </location>
</feature>
<dbReference type="CDD" id="cd16321">
    <property type="entry name" value="MraZ_C"/>
    <property type="match status" value="1"/>
</dbReference>
<name>A0ABT2I5Y5_9SPHN</name>
<dbReference type="InterPro" id="IPR037914">
    <property type="entry name" value="SpoVT-AbrB_sf"/>
</dbReference>
<proteinExistence type="predicted"/>
<gene>
    <name evidence="3" type="ORF">NZK81_11765</name>
</gene>
<dbReference type="InterPro" id="IPR038619">
    <property type="entry name" value="MraZ_sf"/>
</dbReference>
<dbReference type="PROSITE" id="PS51740">
    <property type="entry name" value="SPOVT_ABRB"/>
    <property type="match status" value="1"/>
</dbReference>
<evidence type="ECO:0000313" key="3">
    <source>
        <dbReference type="EMBL" id="MCT2400231.1"/>
    </source>
</evidence>
<accession>A0ABT2I5Y5</accession>
<dbReference type="Proteomes" id="UP001165583">
    <property type="component" value="Unassembled WGS sequence"/>
</dbReference>
<keyword evidence="4" id="KW-1185">Reference proteome</keyword>
<dbReference type="Gene3D" id="3.40.1550.20">
    <property type="entry name" value="Transcriptional regulator MraZ domain"/>
    <property type="match status" value="1"/>
</dbReference>
<dbReference type="InterPro" id="IPR035644">
    <property type="entry name" value="MraZ_C"/>
</dbReference>
<dbReference type="InterPro" id="IPR007159">
    <property type="entry name" value="SpoVT-AbrB_dom"/>
</dbReference>
<dbReference type="RefSeq" id="WP_260046278.1">
    <property type="nucleotide sequence ID" value="NZ_JANZXA010000007.1"/>
</dbReference>
<reference evidence="3" key="1">
    <citation type="submission" date="2022-09" db="EMBL/GenBank/DDBJ databases">
        <title>Novosphingobium sp. Nov., a polycyclic aromatic hydrocarbon-degrading bacterium isolated form mangrove sediments in HongKong.</title>
        <authorList>
            <person name="Hu Z."/>
        </authorList>
    </citation>
    <scope>NUCLEOTIDE SEQUENCE</scope>
    <source>
        <strain evidence="3">HK4-1</strain>
    </source>
</reference>
<protein>
    <submittedName>
        <fullName evidence="3">Division/cell wall cluster transcriptional repressor MraZ</fullName>
    </submittedName>
</protein>
<organism evidence="3 4">
    <name type="scientific">Novosphingobium mangrovi</name>
    <name type="common">ex Huang et al. 2023</name>
    <dbReference type="NCBI Taxonomy" id="2976432"/>
    <lineage>
        <taxon>Bacteria</taxon>
        <taxon>Pseudomonadati</taxon>
        <taxon>Pseudomonadota</taxon>
        <taxon>Alphaproteobacteria</taxon>
        <taxon>Sphingomonadales</taxon>
        <taxon>Sphingomonadaceae</taxon>
        <taxon>Novosphingobium</taxon>
    </lineage>
</organism>
<evidence type="ECO:0000256" key="1">
    <source>
        <dbReference type="PROSITE-ProRule" id="PRU01076"/>
    </source>
</evidence>
<evidence type="ECO:0000259" key="2">
    <source>
        <dbReference type="PROSITE" id="PS51740"/>
    </source>
</evidence>
<comment type="caution">
    <text evidence="3">The sequence shown here is derived from an EMBL/GenBank/DDBJ whole genome shotgun (WGS) entry which is preliminary data.</text>
</comment>